<dbReference type="InterPro" id="IPR001525">
    <property type="entry name" value="C5_MeTfrase"/>
</dbReference>
<evidence type="ECO:0000256" key="6">
    <source>
        <dbReference type="PROSITE-ProRule" id="PRU01016"/>
    </source>
</evidence>
<feature type="active site" evidence="6">
    <location>
        <position position="131"/>
    </location>
</feature>
<dbReference type="RefSeq" id="WP_343884906.1">
    <property type="nucleotide sequence ID" value="NZ_BAAAKI010000004.1"/>
</dbReference>
<organism evidence="7 8">
    <name type="scientific">Luteococcus sanguinis</name>
    <dbReference type="NCBI Taxonomy" id="174038"/>
    <lineage>
        <taxon>Bacteria</taxon>
        <taxon>Bacillati</taxon>
        <taxon>Actinomycetota</taxon>
        <taxon>Actinomycetes</taxon>
        <taxon>Propionibacteriales</taxon>
        <taxon>Propionibacteriaceae</taxon>
        <taxon>Luteococcus</taxon>
    </lineage>
</organism>
<evidence type="ECO:0000256" key="2">
    <source>
        <dbReference type="ARBA" id="ARBA00022603"/>
    </source>
</evidence>
<dbReference type="GO" id="GO:0032259">
    <property type="term" value="P:methylation"/>
    <property type="evidence" value="ECO:0007669"/>
    <property type="project" value="UniProtKB-KW"/>
</dbReference>
<dbReference type="Pfam" id="PF00145">
    <property type="entry name" value="DNA_methylase"/>
    <property type="match status" value="1"/>
</dbReference>
<dbReference type="PROSITE" id="PS51679">
    <property type="entry name" value="SAM_MT_C5"/>
    <property type="match status" value="1"/>
</dbReference>
<keyword evidence="4 6" id="KW-0949">S-adenosyl-L-methionine</keyword>
<keyword evidence="8" id="KW-1185">Reference proteome</keyword>
<dbReference type="PRINTS" id="PR00105">
    <property type="entry name" value="C5METTRFRASE"/>
</dbReference>
<evidence type="ECO:0000256" key="1">
    <source>
        <dbReference type="ARBA" id="ARBA00011975"/>
    </source>
</evidence>
<dbReference type="Gene3D" id="3.90.120.10">
    <property type="entry name" value="DNA Methylase, subunit A, domain 2"/>
    <property type="match status" value="1"/>
</dbReference>
<evidence type="ECO:0000256" key="3">
    <source>
        <dbReference type="ARBA" id="ARBA00022679"/>
    </source>
</evidence>
<dbReference type="SUPFAM" id="SSF53335">
    <property type="entry name" value="S-adenosyl-L-methionine-dependent methyltransferases"/>
    <property type="match status" value="1"/>
</dbReference>
<keyword evidence="2 6" id="KW-0489">Methyltransferase</keyword>
<evidence type="ECO:0000256" key="5">
    <source>
        <dbReference type="ARBA" id="ARBA00022747"/>
    </source>
</evidence>
<dbReference type="EMBL" id="JBHSUA010000009">
    <property type="protein sequence ID" value="MFC6396455.1"/>
    <property type="molecule type" value="Genomic_DNA"/>
</dbReference>
<dbReference type="EC" id="2.1.1.37" evidence="1"/>
<evidence type="ECO:0000256" key="4">
    <source>
        <dbReference type="ARBA" id="ARBA00022691"/>
    </source>
</evidence>
<comment type="caution">
    <text evidence="7">The sequence shown here is derived from an EMBL/GenBank/DDBJ whole genome shotgun (WGS) entry which is preliminary data.</text>
</comment>
<dbReference type="PANTHER" id="PTHR10629:SF52">
    <property type="entry name" value="DNA (CYTOSINE-5)-METHYLTRANSFERASE 1"/>
    <property type="match status" value="1"/>
</dbReference>
<dbReference type="GO" id="GO:0003886">
    <property type="term" value="F:DNA (cytosine-5-)-methyltransferase activity"/>
    <property type="evidence" value="ECO:0007669"/>
    <property type="project" value="UniProtKB-EC"/>
</dbReference>
<protein>
    <recommendedName>
        <fullName evidence="1">DNA (cytosine-5-)-methyltransferase</fullName>
        <ecNumber evidence="1">2.1.1.37</ecNumber>
    </recommendedName>
</protein>
<dbReference type="PANTHER" id="PTHR10629">
    <property type="entry name" value="CYTOSINE-SPECIFIC METHYLTRANSFERASE"/>
    <property type="match status" value="1"/>
</dbReference>
<keyword evidence="5" id="KW-0680">Restriction system</keyword>
<sequence>MIPVIDLFAGPGGLNEGFSSVTDAHSEPVFKTAASFEMESNAIATLRLRAAVRSLRREGQLPQVYYDFLNGRISRAQLDGDSAFAAALAEATDREVFQIELGEATRHESDEVIQARVPADEPWVLIGGPPCQAYSLAGRSRRRGDETFYEDKKHFLFREYLHILDKFRPTVFVMENVKGLLSSRHSGQNMFDLIHSDLSLGGDYEIRSLVVDNKTPQPSDYVIRAENYGVAQRRHRVILLGIRSDSGVRIRPLKPRSRTTVDDVLGDLPKVRSWVSPRRSDSVDCWREARNQGREAAGLRSLHSEPPGLGAAHAPYDSVGARTDAAGLREWLVDPELSCLTLHEPRAHMLSDLVRYEYLAVRMRRDKEHPNVQELPQALRPAHKNLSSEKAPFLDRFKVQAGDAPSSTVASHIAKDGHYYIHPDPEQMRSLTVREAARLQSFPDNYFFCGNRTAQYHQVGNAVPPYLARQIGEQVAAGLRAL</sequence>
<name>A0ABW1WZA4_9ACTN</name>
<reference evidence="8" key="1">
    <citation type="journal article" date="2019" name="Int. J. Syst. Evol. Microbiol.">
        <title>The Global Catalogue of Microorganisms (GCM) 10K type strain sequencing project: providing services to taxonomists for standard genome sequencing and annotation.</title>
        <authorList>
            <consortium name="The Broad Institute Genomics Platform"/>
            <consortium name="The Broad Institute Genome Sequencing Center for Infectious Disease"/>
            <person name="Wu L."/>
            <person name="Ma J."/>
        </authorList>
    </citation>
    <scope>NUCLEOTIDE SEQUENCE [LARGE SCALE GENOMIC DNA]</scope>
    <source>
        <strain evidence="8">CGMCC 1.15277</strain>
    </source>
</reference>
<dbReference type="InterPro" id="IPR050390">
    <property type="entry name" value="C5-Methyltransferase"/>
</dbReference>
<evidence type="ECO:0000313" key="7">
    <source>
        <dbReference type="EMBL" id="MFC6396455.1"/>
    </source>
</evidence>
<proteinExistence type="inferred from homology"/>
<keyword evidence="3 6" id="KW-0808">Transferase</keyword>
<gene>
    <name evidence="7" type="ORF">ACFP57_05555</name>
</gene>
<comment type="similarity">
    <text evidence="6">Belongs to the class I-like SAM-binding methyltransferase superfamily. C5-methyltransferase family.</text>
</comment>
<dbReference type="Proteomes" id="UP001596266">
    <property type="component" value="Unassembled WGS sequence"/>
</dbReference>
<accession>A0ABW1WZA4</accession>
<evidence type="ECO:0000313" key="8">
    <source>
        <dbReference type="Proteomes" id="UP001596266"/>
    </source>
</evidence>
<dbReference type="InterPro" id="IPR029063">
    <property type="entry name" value="SAM-dependent_MTases_sf"/>
</dbReference>
<dbReference type="Gene3D" id="3.40.50.150">
    <property type="entry name" value="Vaccinia Virus protein VP39"/>
    <property type="match status" value="1"/>
</dbReference>